<gene>
    <name evidence="2" type="ORF">SMD31_19270</name>
</gene>
<keyword evidence="3" id="KW-1185">Reference proteome</keyword>
<evidence type="ECO:0000313" key="2">
    <source>
        <dbReference type="EMBL" id="MDY0874091.1"/>
    </source>
</evidence>
<dbReference type="RefSeq" id="WP_320502566.1">
    <property type="nucleotide sequence ID" value="NZ_JAXCLX010000004.1"/>
</dbReference>
<reference evidence="2 3" key="1">
    <citation type="journal article" date="2013" name="Antonie Van Leeuwenhoek">
        <title>Dongia rigui sp. nov., isolated from freshwater of a large wetland in Korea.</title>
        <authorList>
            <person name="Baik K.S."/>
            <person name="Hwang Y.M."/>
            <person name="Choi J.S."/>
            <person name="Kwon J."/>
            <person name="Seong C.N."/>
        </authorList>
    </citation>
    <scope>NUCLEOTIDE SEQUENCE [LARGE SCALE GENOMIC DNA]</scope>
    <source>
        <strain evidence="2 3">04SU4-P</strain>
    </source>
</reference>
<feature type="domain" description="N-acetyltransferase" evidence="1">
    <location>
        <begin position="13"/>
        <end position="180"/>
    </location>
</feature>
<dbReference type="Pfam" id="PF13302">
    <property type="entry name" value="Acetyltransf_3"/>
    <property type="match status" value="1"/>
</dbReference>
<dbReference type="CDD" id="cd04301">
    <property type="entry name" value="NAT_SF"/>
    <property type="match status" value="1"/>
</dbReference>
<proteinExistence type="predicted"/>
<sequence>MAIPRYPIETERLRLRPFRGADLPAMLSLYRLPEVLRYLYVGERSVDEIAAALEERKSKTALKTEGDKLVLAVELKETGQCIGEVVLIWLSATHKSAEIGFIIHPNFHGKGLGAEAIRPLIDFAFARMDIHRVIGRCDGRNTASARLMEKLGMRREAHLVENEFVKGEWTDELVFALLDREWQAKQR</sequence>
<organism evidence="2 3">
    <name type="scientific">Dongia rigui</name>
    <dbReference type="NCBI Taxonomy" id="940149"/>
    <lineage>
        <taxon>Bacteria</taxon>
        <taxon>Pseudomonadati</taxon>
        <taxon>Pseudomonadota</taxon>
        <taxon>Alphaproteobacteria</taxon>
        <taxon>Rhodospirillales</taxon>
        <taxon>Dongiaceae</taxon>
        <taxon>Dongia</taxon>
    </lineage>
</organism>
<accession>A0ABU5E3G1</accession>
<dbReference type="InterPro" id="IPR000182">
    <property type="entry name" value="GNAT_dom"/>
</dbReference>
<protein>
    <submittedName>
        <fullName evidence="2">GNAT family protein</fullName>
        <ecNumber evidence="2">2.-.-.-</ecNumber>
    </submittedName>
</protein>
<dbReference type="PANTHER" id="PTHR43792">
    <property type="entry name" value="GNAT FAMILY, PUTATIVE (AFU_ORTHOLOGUE AFUA_3G00765)-RELATED-RELATED"/>
    <property type="match status" value="1"/>
</dbReference>
<dbReference type="Proteomes" id="UP001271769">
    <property type="component" value="Unassembled WGS sequence"/>
</dbReference>
<dbReference type="EMBL" id="JAXCLX010000004">
    <property type="protein sequence ID" value="MDY0874091.1"/>
    <property type="molecule type" value="Genomic_DNA"/>
</dbReference>
<dbReference type="InterPro" id="IPR016181">
    <property type="entry name" value="Acyl_CoA_acyltransferase"/>
</dbReference>
<dbReference type="PROSITE" id="PS51186">
    <property type="entry name" value="GNAT"/>
    <property type="match status" value="1"/>
</dbReference>
<comment type="caution">
    <text evidence="2">The sequence shown here is derived from an EMBL/GenBank/DDBJ whole genome shotgun (WGS) entry which is preliminary data.</text>
</comment>
<dbReference type="InterPro" id="IPR051531">
    <property type="entry name" value="N-acetyltransferase"/>
</dbReference>
<dbReference type="PANTHER" id="PTHR43792:SF1">
    <property type="entry name" value="N-ACETYLTRANSFERASE DOMAIN-CONTAINING PROTEIN"/>
    <property type="match status" value="1"/>
</dbReference>
<evidence type="ECO:0000313" key="3">
    <source>
        <dbReference type="Proteomes" id="UP001271769"/>
    </source>
</evidence>
<evidence type="ECO:0000259" key="1">
    <source>
        <dbReference type="PROSITE" id="PS51186"/>
    </source>
</evidence>
<keyword evidence="2" id="KW-0808">Transferase</keyword>
<dbReference type="SUPFAM" id="SSF55729">
    <property type="entry name" value="Acyl-CoA N-acyltransferases (Nat)"/>
    <property type="match status" value="1"/>
</dbReference>
<dbReference type="EC" id="2.-.-.-" evidence="2"/>
<dbReference type="Gene3D" id="3.40.630.30">
    <property type="match status" value="1"/>
</dbReference>
<dbReference type="GO" id="GO:0016740">
    <property type="term" value="F:transferase activity"/>
    <property type="evidence" value="ECO:0007669"/>
    <property type="project" value="UniProtKB-KW"/>
</dbReference>
<name>A0ABU5E3G1_9PROT</name>